<protein>
    <recommendedName>
        <fullName evidence="2">3-hydroxyisobutyryl-CoA hydrolase</fullName>
        <ecNumber evidence="2">3.1.2.4</ecNumber>
    </recommendedName>
</protein>
<name>A0ABP5T3I6_9ACTN</name>
<dbReference type="Gene3D" id="3.90.226.10">
    <property type="entry name" value="2-enoyl-CoA Hydratase, Chain A, domain 1"/>
    <property type="match status" value="1"/>
</dbReference>
<evidence type="ECO:0000313" key="5">
    <source>
        <dbReference type="EMBL" id="GAA2344300.1"/>
    </source>
</evidence>
<dbReference type="InterPro" id="IPR029045">
    <property type="entry name" value="ClpP/crotonase-like_dom_sf"/>
</dbReference>
<comment type="catalytic activity">
    <reaction evidence="1">
        <text>3-hydroxy-2-methylpropanoyl-CoA + H2O = 3-hydroxy-2-methylpropanoate + CoA + H(+)</text>
        <dbReference type="Rhea" id="RHEA:20888"/>
        <dbReference type="ChEBI" id="CHEBI:11805"/>
        <dbReference type="ChEBI" id="CHEBI:15377"/>
        <dbReference type="ChEBI" id="CHEBI:15378"/>
        <dbReference type="ChEBI" id="CHEBI:57287"/>
        <dbReference type="ChEBI" id="CHEBI:57340"/>
        <dbReference type="EC" id="3.1.2.4"/>
    </reaction>
</comment>
<dbReference type="InterPro" id="IPR045004">
    <property type="entry name" value="ECH_dom"/>
</dbReference>
<dbReference type="EC" id="3.1.2.4" evidence="2"/>
<evidence type="ECO:0000259" key="4">
    <source>
        <dbReference type="Pfam" id="PF16113"/>
    </source>
</evidence>
<evidence type="ECO:0000256" key="2">
    <source>
        <dbReference type="ARBA" id="ARBA00011915"/>
    </source>
</evidence>
<evidence type="ECO:0000256" key="1">
    <source>
        <dbReference type="ARBA" id="ARBA00001709"/>
    </source>
</evidence>
<organism evidence="5 6">
    <name type="scientific">Dactylosporangium salmoneum</name>
    <dbReference type="NCBI Taxonomy" id="53361"/>
    <lineage>
        <taxon>Bacteria</taxon>
        <taxon>Bacillati</taxon>
        <taxon>Actinomycetota</taxon>
        <taxon>Actinomycetes</taxon>
        <taxon>Micromonosporales</taxon>
        <taxon>Micromonosporaceae</taxon>
        <taxon>Dactylosporangium</taxon>
    </lineage>
</organism>
<dbReference type="Proteomes" id="UP001501444">
    <property type="component" value="Unassembled WGS sequence"/>
</dbReference>
<reference evidence="6" key="1">
    <citation type="journal article" date="2019" name="Int. J. Syst. Evol. Microbiol.">
        <title>The Global Catalogue of Microorganisms (GCM) 10K type strain sequencing project: providing services to taxonomists for standard genome sequencing and annotation.</title>
        <authorList>
            <consortium name="The Broad Institute Genomics Platform"/>
            <consortium name="The Broad Institute Genome Sequencing Center for Infectious Disease"/>
            <person name="Wu L."/>
            <person name="Ma J."/>
        </authorList>
    </citation>
    <scope>NUCLEOTIDE SEQUENCE [LARGE SCALE GENOMIC DNA]</scope>
    <source>
        <strain evidence="6">JCM 3272</strain>
    </source>
</reference>
<keyword evidence="3" id="KW-0378">Hydrolase</keyword>
<dbReference type="PANTHER" id="PTHR43176:SF3">
    <property type="entry name" value="3-HYDROXYISOBUTYRYL-COA HYDROLASE, MITOCHONDRIAL"/>
    <property type="match status" value="1"/>
</dbReference>
<accession>A0ABP5T3I6</accession>
<keyword evidence="6" id="KW-1185">Reference proteome</keyword>
<comment type="caution">
    <text evidence="5">The sequence shown here is derived from an EMBL/GenBank/DDBJ whole genome shotgun (WGS) entry which is preliminary data.</text>
</comment>
<dbReference type="CDD" id="cd06558">
    <property type="entry name" value="crotonase-like"/>
    <property type="match status" value="1"/>
</dbReference>
<dbReference type="Pfam" id="PF16113">
    <property type="entry name" value="ECH_2"/>
    <property type="match status" value="1"/>
</dbReference>
<dbReference type="InterPro" id="IPR032259">
    <property type="entry name" value="HIBYL-CoA-H"/>
</dbReference>
<dbReference type="PANTHER" id="PTHR43176">
    <property type="entry name" value="3-HYDROXYISOBUTYRYL-COA HYDROLASE-RELATED"/>
    <property type="match status" value="1"/>
</dbReference>
<sequence>MSTSPGAPPVIVRIDGHLGRLILNRPTVINALNAEMVAIMRRALADWAGDDRVRTVLITGEGERGLCAGGDIRAIHADAVSGGTGALQFWADEYRLNAAIAGYPKPVVAWMDGIVMGGGIGISGHAALRVVTERSRLAMPEVGIGFHPDVGASWLLAHAPGRVGTHLALTGTAVGPADAITARLADHYVPAGRRDDLVDALRSKDAAAAVESLAAEPPPGELDAARGWVDECYAAATVAGILDRLAAHPAPAARDAAEVIAGRSPTALRVTLRSIRTAAGLPGLAAALEQEYRLSARMLRLPDFAEGVRAQIIDKDRRPRWRPPTLAEVPDAAVDACFAPIPDPPDLRPGGPAR</sequence>
<dbReference type="NCBIfam" id="NF004127">
    <property type="entry name" value="PRK05617.1"/>
    <property type="match status" value="1"/>
</dbReference>
<dbReference type="EMBL" id="BAAARV010000024">
    <property type="protein sequence ID" value="GAA2344300.1"/>
    <property type="molecule type" value="Genomic_DNA"/>
</dbReference>
<evidence type="ECO:0000313" key="6">
    <source>
        <dbReference type="Proteomes" id="UP001501444"/>
    </source>
</evidence>
<gene>
    <name evidence="5" type="ORF">GCM10010170_029740</name>
</gene>
<feature type="domain" description="Enoyl-CoA hydratase/isomerase" evidence="4">
    <location>
        <begin position="19"/>
        <end position="338"/>
    </location>
</feature>
<evidence type="ECO:0000256" key="3">
    <source>
        <dbReference type="ARBA" id="ARBA00022801"/>
    </source>
</evidence>
<dbReference type="RefSeq" id="WP_344612944.1">
    <property type="nucleotide sequence ID" value="NZ_BAAARV010000024.1"/>
</dbReference>
<proteinExistence type="predicted"/>
<dbReference type="SUPFAM" id="SSF52096">
    <property type="entry name" value="ClpP/crotonase"/>
    <property type="match status" value="1"/>
</dbReference>